<keyword evidence="3" id="KW-1185">Reference proteome</keyword>
<proteinExistence type="predicted"/>
<reference evidence="2 3" key="1">
    <citation type="journal article" date="2014" name="Nat. Commun.">
        <title>Multiple recent horizontal transfers of a large genomic region in cheese making fungi.</title>
        <authorList>
            <person name="Cheeseman K."/>
            <person name="Ropars J."/>
            <person name="Renault P."/>
            <person name="Dupont J."/>
            <person name="Gouzy J."/>
            <person name="Branca A."/>
            <person name="Abraham A.L."/>
            <person name="Ceppi M."/>
            <person name="Conseiller E."/>
            <person name="Debuchy R."/>
            <person name="Malagnac F."/>
            <person name="Goarin A."/>
            <person name="Silar P."/>
            <person name="Lacoste S."/>
            <person name="Sallet E."/>
            <person name="Bensimon A."/>
            <person name="Giraud T."/>
            <person name="Brygoo Y."/>
        </authorList>
    </citation>
    <scope>NUCLEOTIDE SEQUENCE [LARGE SCALE GENOMIC DNA]</scope>
    <source>
        <strain evidence="3">FM 013</strain>
    </source>
</reference>
<dbReference type="Proteomes" id="UP000053732">
    <property type="component" value="Unassembled WGS sequence"/>
</dbReference>
<dbReference type="AlphaFoldDB" id="A0A0G4P854"/>
<feature type="domain" description="Calcineurin-like phosphoesterase" evidence="1">
    <location>
        <begin position="13"/>
        <end position="218"/>
    </location>
</feature>
<evidence type="ECO:0000313" key="2">
    <source>
        <dbReference type="EMBL" id="CRL22485.1"/>
    </source>
</evidence>
<protein>
    <submittedName>
        <fullName evidence="2">Metallophosphoesterase</fullName>
    </submittedName>
</protein>
<dbReference type="InterPro" id="IPR051693">
    <property type="entry name" value="UPF0046_metallophosphoest"/>
</dbReference>
<dbReference type="InterPro" id="IPR004843">
    <property type="entry name" value="Calcineurin-like_PHP"/>
</dbReference>
<gene>
    <name evidence="2" type="ORF">PCAMFM013_S007g000466</name>
</gene>
<dbReference type="SUPFAM" id="SSF56300">
    <property type="entry name" value="Metallo-dependent phosphatases"/>
    <property type="match status" value="1"/>
</dbReference>
<name>A0A0G4P854_PENC3</name>
<dbReference type="Pfam" id="PF00149">
    <property type="entry name" value="Metallophos"/>
    <property type="match status" value="1"/>
</dbReference>
<dbReference type="GO" id="GO:0016787">
    <property type="term" value="F:hydrolase activity"/>
    <property type="evidence" value="ECO:0007669"/>
    <property type="project" value="InterPro"/>
</dbReference>
<dbReference type="PANTHER" id="PTHR12905">
    <property type="entry name" value="METALLOPHOSPHOESTERASE"/>
    <property type="match status" value="1"/>
</dbReference>
<sequence>MSETTPAANVITRFLVFSDTHGLDSPPDFVSRQYADVAIHCGDLTTESQIDEYKASIRFLRAVNSPLKLVIAGNHDFTMDIPIFQRKAAEAQPLDPQLIRKFYGNYGEVRELFGEEKEAGITFLDEGIHSFRLQNGAILNVYASPYTPSCGDWGFQYYRDLGHDFRIGNVDIVMTHGPPKGIMDRTRSGQRAGCQHLFKAIAHAQDRPLMHCFGHIHEGWGGKLVRWRERISSEPSHLTDIDNEQSVLISTLSMIKRKGDPMDCFPTSHCSEDPHPLKRGSETLFINAAMEGSQDLLIQPPWVVDIELPAAV</sequence>
<dbReference type="EMBL" id="HG793140">
    <property type="protein sequence ID" value="CRL22485.1"/>
    <property type="molecule type" value="Genomic_DNA"/>
</dbReference>
<dbReference type="Gene3D" id="3.60.21.10">
    <property type="match status" value="1"/>
</dbReference>
<dbReference type="PANTHER" id="PTHR12905:SF0">
    <property type="entry name" value="CALCINEURIN-LIKE PHOSPHOESTERASE DOMAIN-CONTAINING PROTEIN"/>
    <property type="match status" value="1"/>
</dbReference>
<evidence type="ECO:0000313" key="3">
    <source>
        <dbReference type="Proteomes" id="UP000053732"/>
    </source>
</evidence>
<dbReference type="InterPro" id="IPR029052">
    <property type="entry name" value="Metallo-depent_PP-like"/>
</dbReference>
<evidence type="ECO:0000259" key="1">
    <source>
        <dbReference type="Pfam" id="PF00149"/>
    </source>
</evidence>
<accession>A0A0G4P854</accession>
<organism evidence="2 3">
    <name type="scientific">Penicillium camemberti (strain FM 013)</name>
    <dbReference type="NCBI Taxonomy" id="1429867"/>
    <lineage>
        <taxon>Eukaryota</taxon>
        <taxon>Fungi</taxon>
        <taxon>Dikarya</taxon>
        <taxon>Ascomycota</taxon>
        <taxon>Pezizomycotina</taxon>
        <taxon>Eurotiomycetes</taxon>
        <taxon>Eurotiomycetidae</taxon>
        <taxon>Eurotiales</taxon>
        <taxon>Aspergillaceae</taxon>
        <taxon>Penicillium</taxon>
    </lineage>
</organism>
<dbReference type="CDD" id="cd07379">
    <property type="entry name" value="MPP_239FB"/>
    <property type="match status" value="1"/>
</dbReference>